<comment type="subcellular location">
    <subcellularLocation>
        <location evidence="1">Nucleus</location>
    </subcellularLocation>
</comment>
<keyword evidence="5" id="KW-0539">Nucleus</keyword>
<dbReference type="InterPro" id="IPR009378">
    <property type="entry name" value="H2_N"/>
</dbReference>
<dbReference type="AlphaFoldDB" id="A0A8J1MTK6"/>
<dbReference type="GO" id="GO:0003682">
    <property type="term" value="F:chromatin binding"/>
    <property type="evidence" value="ECO:0000318"/>
    <property type="project" value="GO_Central"/>
</dbReference>
<feature type="compositionally biased region" description="Acidic residues" evidence="7">
    <location>
        <begin position="434"/>
        <end position="447"/>
    </location>
</feature>
<dbReference type="Pfam" id="PF16869">
    <property type="entry name" value="CNDH2_M"/>
    <property type="match status" value="1"/>
</dbReference>
<dbReference type="InterPro" id="IPR031737">
    <property type="entry name" value="CNDH2_C"/>
</dbReference>
<evidence type="ECO:0000313" key="11">
    <source>
        <dbReference type="Proteomes" id="UP000186698"/>
    </source>
</evidence>
<gene>
    <name evidence="12" type="primary">ncaph2.S</name>
</gene>
<organism evidence="11 12">
    <name type="scientific">Xenopus laevis</name>
    <name type="common">African clawed frog</name>
    <dbReference type="NCBI Taxonomy" id="8355"/>
    <lineage>
        <taxon>Eukaryota</taxon>
        <taxon>Metazoa</taxon>
        <taxon>Chordata</taxon>
        <taxon>Craniata</taxon>
        <taxon>Vertebrata</taxon>
        <taxon>Euteleostomi</taxon>
        <taxon>Amphibia</taxon>
        <taxon>Batrachia</taxon>
        <taxon>Anura</taxon>
        <taxon>Pipoidea</taxon>
        <taxon>Pipidae</taxon>
        <taxon>Xenopodinae</taxon>
        <taxon>Xenopus</taxon>
        <taxon>Xenopus</taxon>
    </lineage>
</organism>
<dbReference type="Pfam" id="PF06278">
    <property type="entry name" value="CNDH2_N"/>
    <property type="match status" value="1"/>
</dbReference>
<feature type="compositionally biased region" description="Polar residues" evidence="7">
    <location>
        <begin position="218"/>
        <end position="229"/>
    </location>
</feature>
<feature type="domain" description="Condensin II complex subunit H2 N-terminal" evidence="8">
    <location>
        <begin position="7"/>
        <end position="123"/>
    </location>
</feature>
<dbReference type="OrthoDB" id="10038475at2759"/>
<keyword evidence="4" id="KW-0226">DNA condensation</keyword>
<feature type="domain" description="Condensin-2 complex subunit H2 C-terminal" evidence="9">
    <location>
        <begin position="481"/>
        <end position="609"/>
    </location>
</feature>
<dbReference type="GO" id="GO:0000796">
    <property type="term" value="C:condensin complex"/>
    <property type="evidence" value="ECO:0000318"/>
    <property type="project" value="GO_Central"/>
</dbReference>
<dbReference type="GeneID" id="108713017"/>
<dbReference type="CTD" id="108713017"/>
<evidence type="ECO:0000256" key="4">
    <source>
        <dbReference type="ARBA" id="ARBA00023067"/>
    </source>
</evidence>
<dbReference type="InterPro" id="IPR031719">
    <property type="entry name" value="H2_M"/>
</dbReference>
<dbReference type="RefSeq" id="XP_041444340.1">
    <property type="nucleotide sequence ID" value="XM_041588406.1"/>
</dbReference>
<protein>
    <recommendedName>
        <fullName evidence="3">Condensin-2 complex subunit H2</fullName>
    </recommendedName>
    <alternativeName>
        <fullName evidence="6">Non-SMC condensin II complex subunit H2</fullName>
    </alternativeName>
</protein>
<evidence type="ECO:0000259" key="10">
    <source>
        <dbReference type="Pfam" id="PF16869"/>
    </source>
</evidence>
<evidence type="ECO:0000259" key="9">
    <source>
        <dbReference type="Pfam" id="PF16858"/>
    </source>
</evidence>
<name>A0A8J1MTK6_XENLA</name>
<feature type="region of interest" description="Disordered" evidence="7">
    <location>
        <begin position="425"/>
        <end position="456"/>
    </location>
</feature>
<dbReference type="Proteomes" id="UP000186698">
    <property type="component" value="Chromosome 3S"/>
</dbReference>
<dbReference type="Pfam" id="PF16858">
    <property type="entry name" value="CNDH2_C"/>
    <property type="match status" value="1"/>
</dbReference>
<evidence type="ECO:0000256" key="2">
    <source>
        <dbReference type="ARBA" id="ARBA00007844"/>
    </source>
</evidence>
<comment type="similarity">
    <text evidence="2">Belongs to the CND2 H2 (condensin-2 subunit 2) family.</text>
</comment>
<feature type="region of interest" description="Disordered" evidence="7">
    <location>
        <begin position="218"/>
        <end position="261"/>
    </location>
</feature>
<evidence type="ECO:0000259" key="8">
    <source>
        <dbReference type="Pfam" id="PF06278"/>
    </source>
</evidence>
<accession>A0A8J1MTK6</accession>
<reference evidence="12" key="2">
    <citation type="submission" date="2025-08" db="UniProtKB">
        <authorList>
            <consortium name="RefSeq"/>
        </authorList>
    </citation>
    <scope>IDENTIFICATION</scope>
    <source>
        <strain evidence="12">J_2021</strain>
        <tissue evidence="12">Erythrocytes</tissue>
    </source>
</reference>
<evidence type="ECO:0000256" key="3">
    <source>
        <dbReference type="ARBA" id="ARBA00016903"/>
    </source>
</evidence>
<sequence>MDDAETRFTHLLQPVRDLTKNWEVDVAAQLGEYLEELDQIYISFDDGKTTMNFAEAALLIQGSACIYSKKVEYLYSLVYQALDFISNKKRDQQQASVGADGVDKDATFAHRNDEEEFLSLDDIRDPKKTNVDIKKEQVLNVVNIVPLTPMALVPPEEFEKKNNPLCSRKGEVLASRKDFRMNTCTPHPSGAFMLELAGKSPMQLLQHIQHQGEVSLAQGTKNSIPSGPNNDVGRGKSRRADSLRYSRQSEYGAPAVENGDGAGFLPLDDHDEEMEHAEHLERQKMQTEERGYVLRDRVAEQKPAPPKNETPDPWCELDPFESCEEKPFKKGKHYTLPRGIAEDLTSNKRKRKLPCKLQDFMKWFSSTHWDGSEAIKSRRKGPTFADMEMLYWKHINERMTAQRQLHRKMGAQFVKEVTLLNEEEEIISPLEEPRDADDLDYDDPADDASDHNDLGENIPACLREEPALGDIEPITLHDELSYEELVRRNVELFIANSQKYAQETVLSLRVREWEDKMGPQLQEQEERGAFDIHDYGDRLTAQFSRVGEWRSFASLMSDKDPYEVCRYMLASLQLANDYTVEVLQKPGLHDGLDTMTLRLLSQQRAHERFKTYTAPSISQQ</sequence>
<evidence type="ECO:0000256" key="7">
    <source>
        <dbReference type="SAM" id="MobiDB-lite"/>
    </source>
</evidence>
<dbReference type="KEGG" id="xla:108713017"/>
<dbReference type="GO" id="GO:0005634">
    <property type="term" value="C:nucleus"/>
    <property type="evidence" value="ECO:0000318"/>
    <property type="project" value="GO_Central"/>
</dbReference>
<proteinExistence type="inferred from homology"/>
<dbReference type="GO" id="GO:0010032">
    <property type="term" value="P:meiotic chromosome condensation"/>
    <property type="evidence" value="ECO:0000318"/>
    <property type="project" value="GO_Central"/>
</dbReference>
<reference evidence="11" key="1">
    <citation type="submission" date="2024-06" db="UniProtKB">
        <authorList>
            <consortium name="RefSeq"/>
        </authorList>
    </citation>
    <scope>NUCLEOTIDE SEQUENCE [LARGE SCALE GENOMIC DNA]</scope>
    <source>
        <strain evidence="11">J_2021</strain>
    </source>
</reference>
<dbReference type="PANTHER" id="PTHR14324:SF3">
    <property type="entry name" value="CONDENSIN-2 COMPLEX SUBUNIT H2"/>
    <property type="match status" value="1"/>
</dbReference>
<evidence type="ECO:0000313" key="12">
    <source>
        <dbReference type="RefSeq" id="XP_041444340.1"/>
    </source>
</evidence>
<feature type="domain" description="Condensin II complex subunit H2 middle" evidence="10">
    <location>
        <begin position="147"/>
        <end position="273"/>
    </location>
</feature>
<keyword evidence="11" id="KW-1185">Reference proteome</keyword>
<dbReference type="PANTHER" id="PTHR14324">
    <property type="entry name" value="CONDENSIN-2 COMPLEX SUBUNIT H2"/>
    <property type="match status" value="1"/>
</dbReference>
<evidence type="ECO:0000256" key="1">
    <source>
        <dbReference type="ARBA" id="ARBA00004123"/>
    </source>
</evidence>
<evidence type="ECO:0000256" key="6">
    <source>
        <dbReference type="ARBA" id="ARBA00030479"/>
    </source>
</evidence>
<dbReference type="GO" id="GO:0051306">
    <property type="term" value="P:mitotic sister chromatid separation"/>
    <property type="evidence" value="ECO:0000318"/>
    <property type="project" value="GO_Central"/>
</dbReference>
<dbReference type="InterPro" id="IPR031739">
    <property type="entry name" value="Ncaph2"/>
</dbReference>
<evidence type="ECO:0000256" key="5">
    <source>
        <dbReference type="ARBA" id="ARBA00023242"/>
    </source>
</evidence>